<feature type="compositionally biased region" description="Polar residues" evidence="3">
    <location>
        <begin position="57"/>
        <end position="66"/>
    </location>
</feature>
<evidence type="ECO:0000259" key="4">
    <source>
        <dbReference type="PROSITE" id="PS51671"/>
    </source>
</evidence>
<reference evidence="5 6" key="1">
    <citation type="journal article" date="2018" name="Mol. Biol. Evol.">
        <title>Broad Genomic Sampling Reveals a Smut Pathogenic Ancestry of the Fungal Clade Ustilaginomycotina.</title>
        <authorList>
            <person name="Kijpornyongpan T."/>
            <person name="Mondo S.J."/>
            <person name="Barry K."/>
            <person name="Sandor L."/>
            <person name="Lee J."/>
            <person name="Lipzen A."/>
            <person name="Pangilinan J."/>
            <person name="LaButti K."/>
            <person name="Hainaut M."/>
            <person name="Henrissat B."/>
            <person name="Grigoriev I.V."/>
            <person name="Spatafora J.W."/>
            <person name="Aime M.C."/>
        </authorList>
    </citation>
    <scope>NUCLEOTIDE SEQUENCE [LARGE SCALE GENOMIC DNA]</scope>
    <source>
        <strain evidence="5 6">MCA 4198</strain>
    </source>
</reference>
<dbReference type="GO" id="GO:0006520">
    <property type="term" value="P:amino acid metabolic process"/>
    <property type="evidence" value="ECO:0007669"/>
    <property type="project" value="UniProtKB-ARBA"/>
</dbReference>
<name>A0A316YRN4_9BASI</name>
<dbReference type="GO" id="GO:0006730">
    <property type="term" value="P:one-carbon metabolic process"/>
    <property type="evidence" value="ECO:0007669"/>
    <property type="project" value="UniProtKB-KW"/>
</dbReference>
<feature type="domain" description="ACT" evidence="4">
    <location>
        <begin position="105"/>
        <end position="187"/>
    </location>
</feature>
<organism evidence="5 6">
    <name type="scientific">Acaromyces ingoldii</name>
    <dbReference type="NCBI Taxonomy" id="215250"/>
    <lineage>
        <taxon>Eukaryota</taxon>
        <taxon>Fungi</taxon>
        <taxon>Dikarya</taxon>
        <taxon>Basidiomycota</taxon>
        <taxon>Ustilaginomycotina</taxon>
        <taxon>Exobasidiomycetes</taxon>
        <taxon>Exobasidiales</taxon>
        <taxon>Cryptobasidiaceae</taxon>
        <taxon>Acaromyces</taxon>
    </lineage>
</organism>
<dbReference type="PRINTS" id="PR01575">
    <property type="entry name" value="FFH4HYDRLASE"/>
</dbReference>
<dbReference type="CDD" id="cd08648">
    <property type="entry name" value="FMT_core_Formyl-FH4-Hydrolase_C"/>
    <property type="match status" value="1"/>
</dbReference>
<dbReference type="SUPFAM" id="SSF53328">
    <property type="entry name" value="Formyltransferase"/>
    <property type="match status" value="1"/>
</dbReference>
<dbReference type="AlphaFoldDB" id="A0A316YRN4"/>
<keyword evidence="6" id="KW-1185">Reference proteome</keyword>
<protein>
    <submittedName>
        <fullName evidence="5">Formyltetrahydrofolate deformylase</fullName>
    </submittedName>
</protein>
<dbReference type="Pfam" id="PF00551">
    <property type="entry name" value="Formyl_trans_N"/>
    <property type="match status" value="1"/>
</dbReference>
<dbReference type="InParanoid" id="A0A316YRN4"/>
<dbReference type="SUPFAM" id="SSF55021">
    <property type="entry name" value="ACT-like"/>
    <property type="match status" value="1"/>
</dbReference>
<dbReference type="PANTHER" id="PTHR42706">
    <property type="entry name" value="FORMYLTETRAHYDROFOLATE DEFORMYLASE"/>
    <property type="match status" value="1"/>
</dbReference>
<dbReference type="InterPro" id="IPR002912">
    <property type="entry name" value="ACT_dom"/>
</dbReference>
<dbReference type="NCBIfam" id="NF004684">
    <property type="entry name" value="PRK06027.1"/>
    <property type="match status" value="1"/>
</dbReference>
<evidence type="ECO:0000313" key="6">
    <source>
        <dbReference type="Proteomes" id="UP000245768"/>
    </source>
</evidence>
<feature type="region of interest" description="Disordered" evidence="3">
    <location>
        <begin position="56"/>
        <end position="93"/>
    </location>
</feature>
<dbReference type="InterPro" id="IPR036477">
    <property type="entry name" value="Formyl_transf_N_sf"/>
</dbReference>
<evidence type="ECO:0000256" key="2">
    <source>
        <dbReference type="ARBA" id="ARBA00022801"/>
    </source>
</evidence>
<dbReference type="GO" id="GO:0008864">
    <property type="term" value="F:formyltetrahydrofolate deformylase activity"/>
    <property type="evidence" value="ECO:0007669"/>
    <property type="project" value="InterPro"/>
</dbReference>
<dbReference type="InterPro" id="IPR041729">
    <property type="entry name" value="Formyl-FH4-Hydrolase_C"/>
</dbReference>
<proteinExistence type="inferred from homology"/>
<dbReference type="PANTHER" id="PTHR42706:SF1">
    <property type="entry name" value="FORMYLTETRAHYDROFOLATE DEFORMYLASE 2, MITOCHONDRIAL"/>
    <property type="match status" value="1"/>
</dbReference>
<dbReference type="CDD" id="cd04875">
    <property type="entry name" value="ACT_F4HF-DF"/>
    <property type="match status" value="1"/>
</dbReference>
<dbReference type="HAMAP" id="MF_01927">
    <property type="entry name" value="PurU"/>
    <property type="match status" value="1"/>
</dbReference>
<dbReference type="OrthoDB" id="4239773at2759"/>
<dbReference type="Pfam" id="PF01842">
    <property type="entry name" value="ACT"/>
    <property type="match status" value="1"/>
</dbReference>
<dbReference type="Proteomes" id="UP000245768">
    <property type="component" value="Unassembled WGS sequence"/>
</dbReference>
<evidence type="ECO:0000256" key="3">
    <source>
        <dbReference type="SAM" id="MobiDB-lite"/>
    </source>
</evidence>
<dbReference type="GO" id="GO:0006189">
    <property type="term" value="P:'de novo' IMP biosynthetic process"/>
    <property type="evidence" value="ECO:0007669"/>
    <property type="project" value="InterPro"/>
</dbReference>
<dbReference type="InterPro" id="IPR044074">
    <property type="entry name" value="PurU_ACT"/>
</dbReference>
<keyword evidence="2" id="KW-0378">Hydrolase</keyword>
<dbReference type="InterPro" id="IPR004810">
    <property type="entry name" value="PurU"/>
</dbReference>
<dbReference type="InterPro" id="IPR045865">
    <property type="entry name" value="ACT-like_dom_sf"/>
</dbReference>
<dbReference type="GeneID" id="37043005"/>
<dbReference type="Gene3D" id="3.40.50.170">
    <property type="entry name" value="Formyl transferase, N-terminal domain"/>
    <property type="match status" value="1"/>
</dbReference>
<keyword evidence="1" id="KW-0554">One-carbon metabolism</keyword>
<gene>
    <name evidence="5" type="ORF">FA10DRAFT_265510</name>
</gene>
<dbReference type="GO" id="GO:0046394">
    <property type="term" value="P:carboxylic acid biosynthetic process"/>
    <property type="evidence" value="ECO:0007669"/>
    <property type="project" value="UniProtKB-ARBA"/>
</dbReference>
<evidence type="ECO:0000313" key="5">
    <source>
        <dbReference type="EMBL" id="PWN91666.1"/>
    </source>
</evidence>
<dbReference type="STRING" id="215250.A0A316YRN4"/>
<accession>A0A316YRN4</accession>
<dbReference type="PROSITE" id="PS51671">
    <property type="entry name" value="ACT"/>
    <property type="match status" value="1"/>
</dbReference>
<sequence>MALRLPRLGRQLFHLKASSAVAPSYRSFSSLLSSNKADSGPAPSGARTLRSLAELESMSSTPQNTAPPARPGQVEDAGSAGQGGAASSSAAAAAPFPSSSRNSFILTLSCPDRQGIVHRVTGFLAQRGFNIRDSAQFGDPTTNRFFMRVHAEANTANAALSNTLQADFTAELGAEMEMSFEIHRDEEKPRTMIMVSKIGHCLNDLLFRVSSGTLPIEVPLIVSNHDEYEALAKAHGIPFFHLPIEKTGSKTKAWQEEEILRLCKEYKIDLVVLARYMQILSPKLCSLMSGRIINIHHSFLPSFKGAKPYHQAYERGIKLIGATAHYVTADLDEGPIIEQAVDRVNHAYAPADLTRAGADIEARVLARAVRWHAERRVLLNGAKTVVFS</sequence>
<dbReference type="Gene3D" id="3.30.70.260">
    <property type="match status" value="1"/>
</dbReference>
<dbReference type="NCBIfam" id="TIGR00655">
    <property type="entry name" value="PurU"/>
    <property type="match status" value="1"/>
</dbReference>
<evidence type="ECO:0000256" key="1">
    <source>
        <dbReference type="ARBA" id="ARBA00022563"/>
    </source>
</evidence>
<dbReference type="EMBL" id="KZ819635">
    <property type="protein sequence ID" value="PWN91666.1"/>
    <property type="molecule type" value="Genomic_DNA"/>
</dbReference>
<dbReference type="InterPro" id="IPR002376">
    <property type="entry name" value="Formyl_transf_N"/>
</dbReference>
<dbReference type="RefSeq" id="XP_025378864.1">
    <property type="nucleotide sequence ID" value="XM_025521089.1"/>
</dbReference>